<organism evidence="1">
    <name type="scientific">Salmonella enterica</name>
    <name type="common">Salmonella choleraesuis</name>
    <dbReference type="NCBI Taxonomy" id="28901"/>
    <lineage>
        <taxon>Bacteria</taxon>
        <taxon>Pseudomonadati</taxon>
        <taxon>Pseudomonadota</taxon>
        <taxon>Gammaproteobacteria</taxon>
        <taxon>Enterobacterales</taxon>
        <taxon>Enterobacteriaceae</taxon>
        <taxon>Salmonella</taxon>
    </lineage>
</organism>
<protein>
    <submittedName>
        <fullName evidence="1">AlpA family phage regulatory protein</fullName>
    </submittedName>
</protein>
<sequence>MKRAIGKKELMNMVPLSMSTIDRLEHKGQFPRRWYITDKRCAWNADEVECWLDERQATRPAEYQGKKPPVKLRIYQPENTTLKWHHGT</sequence>
<comment type="caution">
    <text evidence="1">The sequence shown here is derived from an EMBL/GenBank/DDBJ whole genome shotgun (WGS) entry which is preliminary data.</text>
</comment>
<accession>A0A723K0C2</accession>
<dbReference type="InterPro" id="IPR010260">
    <property type="entry name" value="AlpA"/>
</dbReference>
<dbReference type="AlphaFoldDB" id="A0A723K0C2"/>
<dbReference type="EMBL" id="DAAQIS010000001">
    <property type="protein sequence ID" value="HAD9485028.1"/>
    <property type="molecule type" value="Genomic_DNA"/>
</dbReference>
<reference evidence="1" key="2">
    <citation type="submission" date="2019-01" db="EMBL/GenBank/DDBJ databases">
        <authorList>
            <consortium name="NCBI Pathogen Detection Project"/>
        </authorList>
    </citation>
    <scope>NUCLEOTIDE SEQUENCE</scope>
    <source>
        <strain evidence="1">R17.2117</strain>
    </source>
</reference>
<evidence type="ECO:0000313" key="1">
    <source>
        <dbReference type="EMBL" id="HAD9485028.1"/>
    </source>
</evidence>
<proteinExistence type="predicted"/>
<dbReference type="Pfam" id="PF05930">
    <property type="entry name" value="Phage_AlpA"/>
    <property type="match status" value="1"/>
</dbReference>
<name>A0A723K0C2_SALER</name>
<gene>
    <name evidence="1" type="ORF">G1478_01890</name>
</gene>
<reference evidence="1" key="1">
    <citation type="journal article" date="2018" name="Genome Biol.">
        <title>SKESA: strategic k-mer extension for scrupulous assemblies.</title>
        <authorList>
            <person name="Souvorov A."/>
            <person name="Agarwala R."/>
            <person name="Lipman D.J."/>
        </authorList>
    </citation>
    <scope>NUCLEOTIDE SEQUENCE</scope>
    <source>
        <strain evidence="1">R17.2117</strain>
    </source>
</reference>